<accession>A0A0R3MJR9</accession>
<dbReference type="AlphaFoldDB" id="A0A0R3MJR9"/>
<gene>
    <name evidence="1" type="ORF">CQ14_25965</name>
</gene>
<protein>
    <submittedName>
        <fullName evidence="1">Uncharacterized protein</fullName>
    </submittedName>
</protein>
<name>A0A0R3MJR9_9BRAD</name>
<sequence length="156" mass="17089">MNRTIAILLVLVARPVYGEEAKLPQDTSELHRICAEWLPNSNDAPRVCFVALNMERAARKPAVRTDDDETLKARVALSYIDCDGDFTVRNGRLGLYIDGRFVSDNISGTYLGAVRVWGGEEMRYTLVFDDDLSHATLGAASGGTSRAKCAPRLASP</sequence>
<dbReference type="Proteomes" id="UP000051660">
    <property type="component" value="Unassembled WGS sequence"/>
</dbReference>
<dbReference type="RefSeq" id="WP_057861951.1">
    <property type="nucleotide sequence ID" value="NZ_LLYB01000118.1"/>
</dbReference>
<organism evidence="1 2">
    <name type="scientific">Bradyrhizobium lablabi</name>
    <dbReference type="NCBI Taxonomy" id="722472"/>
    <lineage>
        <taxon>Bacteria</taxon>
        <taxon>Pseudomonadati</taxon>
        <taxon>Pseudomonadota</taxon>
        <taxon>Alphaproteobacteria</taxon>
        <taxon>Hyphomicrobiales</taxon>
        <taxon>Nitrobacteraceae</taxon>
        <taxon>Bradyrhizobium</taxon>
    </lineage>
</organism>
<dbReference type="EMBL" id="LLYB01000118">
    <property type="protein sequence ID" value="KRR17587.1"/>
    <property type="molecule type" value="Genomic_DNA"/>
</dbReference>
<evidence type="ECO:0000313" key="2">
    <source>
        <dbReference type="Proteomes" id="UP000051660"/>
    </source>
</evidence>
<proteinExistence type="predicted"/>
<evidence type="ECO:0000313" key="1">
    <source>
        <dbReference type="EMBL" id="KRR17587.1"/>
    </source>
</evidence>
<comment type="caution">
    <text evidence="1">The sequence shown here is derived from an EMBL/GenBank/DDBJ whole genome shotgun (WGS) entry which is preliminary data.</text>
</comment>
<reference evidence="1 2" key="1">
    <citation type="submission" date="2014-03" db="EMBL/GenBank/DDBJ databases">
        <title>Bradyrhizobium valentinum sp. nov., isolated from effective nodules of Lupinus mariae-josephae, a lupine endemic of basic-lime soils in Eastern Spain.</title>
        <authorList>
            <person name="Duran D."/>
            <person name="Rey L."/>
            <person name="Navarro A."/>
            <person name="Busquets A."/>
            <person name="Imperial J."/>
            <person name="Ruiz-Argueso T."/>
        </authorList>
    </citation>
    <scope>NUCLEOTIDE SEQUENCE [LARGE SCALE GENOMIC DNA]</scope>
    <source>
        <strain evidence="1 2">CCBAU 23086</strain>
    </source>
</reference>
<dbReference type="OrthoDB" id="9863216at2"/>